<comment type="caution">
    <text evidence="1">The sequence shown here is derived from an EMBL/GenBank/DDBJ whole genome shotgun (WGS) entry which is preliminary data.</text>
</comment>
<gene>
    <name evidence="1" type="ORF">BCR41DRAFT_30328</name>
</gene>
<dbReference type="RefSeq" id="XP_021882945.1">
    <property type="nucleotide sequence ID" value="XM_022020707.1"/>
</dbReference>
<dbReference type="OrthoDB" id="10248252at2759"/>
<dbReference type="InterPro" id="IPR015943">
    <property type="entry name" value="WD40/YVTN_repeat-like_dom_sf"/>
</dbReference>
<accession>A0A1Y2GSE3</accession>
<organism evidence="1 2">
    <name type="scientific">Lobosporangium transversale</name>
    <dbReference type="NCBI Taxonomy" id="64571"/>
    <lineage>
        <taxon>Eukaryota</taxon>
        <taxon>Fungi</taxon>
        <taxon>Fungi incertae sedis</taxon>
        <taxon>Mucoromycota</taxon>
        <taxon>Mortierellomycotina</taxon>
        <taxon>Mortierellomycetes</taxon>
        <taxon>Mortierellales</taxon>
        <taxon>Mortierellaceae</taxon>
        <taxon>Lobosporangium</taxon>
    </lineage>
</organism>
<dbReference type="Proteomes" id="UP000193648">
    <property type="component" value="Unassembled WGS sequence"/>
</dbReference>
<dbReference type="Gene3D" id="2.130.10.10">
    <property type="entry name" value="YVTN repeat-like/Quinoprotein amine dehydrogenase"/>
    <property type="match status" value="1"/>
</dbReference>
<dbReference type="SUPFAM" id="SSF50978">
    <property type="entry name" value="WD40 repeat-like"/>
    <property type="match status" value="1"/>
</dbReference>
<dbReference type="AlphaFoldDB" id="A0A1Y2GSE3"/>
<name>A0A1Y2GSE3_9FUNG</name>
<dbReference type="GeneID" id="33562551"/>
<proteinExistence type="predicted"/>
<evidence type="ECO:0000313" key="1">
    <source>
        <dbReference type="EMBL" id="ORZ21036.1"/>
    </source>
</evidence>
<evidence type="ECO:0000313" key="2">
    <source>
        <dbReference type="Proteomes" id="UP000193648"/>
    </source>
</evidence>
<sequence>MRERGQSQRHVVKDMLLLRQLRNYGHATSFNFSSGSVVDMAFKSSTLKLAVANVATQDIYNRNGNLLLCDLNKSVTKTLWGHERPGQVENQTLTVTVNDIKLSYSKNFFLSGADDHRVMVKCLGCRNRKPAQCHSGCAVSCEPCCHHGGLPIWRRHFRIMFFRRSHPHLFVE</sequence>
<keyword evidence="2" id="KW-1185">Reference proteome</keyword>
<protein>
    <submittedName>
        <fullName evidence="1">Uncharacterized protein</fullName>
    </submittedName>
</protein>
<dbReference type="InterPro" id="IPR036322">
    <property type="entry name" value="WD40_repeat_dom_sf"/>
</dbReference>
<dbReference type="InParanoid" id="A0A1Y2GSE3"/>
<dbReference type="EMBL" id="MCFF01000012">
    <property type="protein sequence ID" value="ORZ21036.1"/>
    <property type="molecule type" value="Genomic_DNA"/>
</dbReference>
<reference evidence="1 2" key="1">
    <citation type="submission" date="2016-07" db="EMBL/GenBank/DDBJ databases">
        <title>Pervasive Adenine N6-methylation of Active Genes in Fungi.</title>
        <authorList>
            <consortium name="DOE Joint Genome Institute"/>
            <person name="Mondo S.J."/>
            <person name="Dannebaum R.O."/>
            <person name="Kuo R.C."/>
            <person name="Labutti K."/>
            <person name="Haridas S."/>
            <person name="Kuo A."/>
            <person name="Salamov A."/>
            <person name="Ahrendt S.R."/>
            <person name="Lipzen A."/>
            <person name="Sullivan W."/>
            <person name="Andreopoulos W.B."/>
            <person name="Clum A."/>
            <person name="Lindquist E."/>
            <person name="Daum C."/>
            <person name="Ramamoorthy G.K."/>
            <person name="Gryganskyi A."/>
            <person name="Culley D."/>
            <person name="Magnuson J.K."/>
            <person name="James T.Y."/>
            <person name="O'Malley M.A."/>
            <person name="Stajich J.E."/>
            <person name="Spatafora J.W."/>
            <person name="Visel A."/>
            <person name="Grigoriev I.V."/>
        </authorList>
    </citation>
    <scope>NUCLEOTIDE SEQUENCE [LARGE SCALE GENOMIC DNA]</scope>
    <source>
        <strain evidence="1 2">NRRL 3116</strain>
    </source>
</reference>